<feature type="region of interest" description="Disordered" evidence="1">
    <location>
        <begin position="695"/>
        <end position="738"/>
    </location>
</feature>
<dbReference type="AlphaFoldDB" id="A0A917VZQ0"/>
<gene>
    <name evidence="2" type="ORF">GCM10011588_68730</name>
</gene>
<evidence type="ECO:0000313" key="3">
    <source>
        <dbReference type="Proteomes" id="UP000638263"/>
    </source>
</evidence>
<evidence type="ECO:0000256" key="1">
    <source>
        <dbReference type="SAM" id="MobiDB-lite"/>
    </source>
</evidence>
<comment type="caution">
    <text evidence="2">The sequence shown here is derived from an EMBL/GenBank/DDBJ whole genome shotgun (WGS) entry which is preliminary data.</text>
</comment>
<sequence>MAHDPETGTPTYAWMTAPPEYKTRRQLRSAGLCPGGQDIAAYMVGKRRGRELIAHLFDIRKAKPKRTPSPLQLAAIRKATTEHQTRAAERHGIPRHQLHQSTDPGPAWTAGPTFQEHTTMNQHTELHPDARVLQAHGLIDDEQAATLTEAQELLGAPAGHGQRITYLHAVAATSQARHARTELHGLRDAADRGREEAVAALQKLREQAEPVLSRHAAAFFDQRERKALALATGLLWREDDPRAAALAGEIVENYHGDWGVIIDPDTLTVSIDPQFDPAAMQQFEEAAAVWAREDAAFDIVTDAPMTPAAKDAARDALIRWTHSWGEPDSSRTYIATQEQRREQLRQDLAEAQLNDTDRARVEFIVDYLRADISRTDLLDTPVLVDPGEEVRGRIPKLLEHFAAKRIAPGEIAEEISVMTDADQEAVRAVGRAIAAGEAVDYRVWPEYVDRDEVAEELNLYAMDVEEQREQADYIAEHDISGETPEQLGVGDELGPRLERMATRREQLHAVATGPNGLTTLERAQLAAVLTDLDAGRIRNDKELPELLWTDERNKADVDQRRSMAPAGELSQSAEAAMRDVLNRTGVLERRDREAGVLDHALSSMSDTLFSVAAGASLGVDNARREFADKRGRLGEALANAGVDRDTKLEVRALVDDRARDAGKLGRTAAGRAQRWTARTDAVIAVRNDGNAQRAAVAAGRAPRQSRNCASRGDRPAQRSTPAPARAAGRRQLHSDLGR</sequence>
<accession>A0A917VZQ0</accession>
<organism evidence="2 3">
    <name type="scientific">Nocardia jinanensis</name>
    <dbReference type="NCBI Taxonomy" id="382504"/>
    <lineage>
        <taxon>Bacteria</taxon>
        <taxon>Bacillati</taxon>
        <taxon>Actinomycetota</taxon>
        <taxon>Actinomycetes</taxon>
        <taxon>Mycobacteriales</taxon>
        <taxon>Nocardiaceae</taxon>
        <taxon>Nocardia</taxon>
    </lineage>
</organism>
<dbReference type="InterPro" id="IPR048142">
    <property type="entry name" value="QRL_CxxC_CxxC"/>
</dbReference>
<dbReference type="EMBL" id="BMMH01000035">
    <property type="protein sequence ID" value="GGL44258.1"/>
    <property type="molecule type" value="Genomic_DNA"/>
</dbReference>
<reference evidence="2" key="1">
    <citation type="journal article" date="2014" name="Int. J. Syst. Evol. Microbiol.">
        <title>Complete genome sequence of Corynebacterium casei LMG S-19264T (=DSM 44701T), isolated from a smear-ripened cheese.</title>
        <authorList>
            <consortium name="US DOE Joint Genome Institute (JGI-PGF)"/>
            <person name="Walter F."/>
            <person name="Albersmeier A."/>
            <person name="Kalinowski J."/>
            <person name="Ruckert C."/>
        </authorList>
    </citation>
    <scope>NUCLEOTIDE SEQUENCE</scope>
    <source>
        <strain evidence="2">CGMCC 4.3508</strain>
    </source>
</reference>
<dbReference type="NCBIfam" id="NF041638">
    <property type="entry name" value="QRL_CxxC_CxxC"/>
    <property type="match status" value="1"/>
</dbReference>
<keyword evidence="3" id="KW-1185">Reference proteome</keyword>
<proteinExistence type="predicted"/>
<protein>
    <submittedName>
        <fullName evidence="2">Uncharacterized protein</fullName>
    </submittedName>
</protein>
<reference evidence="2" key="2">
    <citation type="submission" date="2020-09" db="EMBL/GenBank/DDBJ databases">
        <authorList>
            <person name="Sun Q."/>
            <person name="Zhou Y."/>
        </authorList>
    </citation>
    <scope>NUCLEOTIDE SEQUENCE</scope>
    <source>
        <strain evidence="2">CGMCC 4.3508</strain>
    </source>
</reference>
<dbReference type="RefSeq" id="WP_063000657.1">
    <property type="nucleotide sequence ID" value="NZ_BMMH01000035.1"/>
</dbReference>
<evidence type="ECO:0000313" key="2">
    <source>
        <dbReference type="EMBL" id="GGL44258.1"/>
    </source>
</evidence>
<dbReference type="Proteomes" id="UP000638263">
    <property type="component" value="Unassembled WGS sequence"/>
</dbReference>
<name>A0A917VZQ0_9NOCA</name>